<name>A0A1F5VVF3_9BACT</name>
<dbReference type="AlphaFoldDB" id="A0A1F5VVF3"/>
<sequence length="86" mass="9480">MKQRIMSQLGATTGGASGALRTEDTSGALEIGDTAADEAAAPRFFFDRLLRDFLAKSFFIAQGLYYSILGNSTCCRFRVMYNMCNF</sequence>
<gene>
    <name evidence="2" type="ORF">A2Y62_08085</name>
</gene>
<dbReference type="EMBL" id="MFGW01000059">
    <property type="protein sequence ID" value="OGF67370.1"/>
    <property type="molecule type" value="Genomic_DNA"/>
</dbReference>
<feature type="region of interest" description="Disordered" evidence="1">
    <location>
        <begin position="1"/>
        <end position="21"/>
    </location>
</feature>
<protein>
    <submittedName>
        <fullName evidence="2">Uncharacterized protein</fullName>
    </submittedName>
</protein>
<reference evidence="2 3" key="1">
    <citation type="journal article" date="2016" name="Nat. Commun.">
        <title>Thousands of microbial genomes shed light on interconnected biogeochemical processes in an aquifer system.</title>
        <authorList>
            <person name="Anantharaman K."/>
            <person name="Brown C.T."/>
            <person name="Hug L.A."/>
            <person name="Sharon I."/>
            <person name="Castelle C.J."/>
            <person name="Probst A.J."/>
            <person name="Thomas B.C."/>
            <person name="Singh A."/>
            <person name="Wilkins M.J."/>
            <person name="Karaoz U."/>
            <person name="Brodie E.L."/>
            <person name="Williams K.H."/>
            <person name="Hubbard S.S."/>
            <person name="Banfield J.F."/>
        </authorList>
    </citation>
    <scope>NUCLEOTIDE SEQUENCE [LARGE SCALE GENOMIC DNA]</scope>
</reference>
<evidence type="ECO:0000313" key="3">
    <source>
        <dbReference type="Proteomes" id="UP000178943"/>
    </source>
</evidence>
<comment type="caution">
    <text evidence="2">The sequence shown here is derived from an EMBL/GenBank/DDBJ whole genome shotgun (WGS) entry which is preliminary data.</text>
</comment>
<evidence type="ECO:0000256" key="1">
    <source>
        <dbReference type="SAM" id="MobiDB-lite"/>
    </source>
</evidence>
<dbReference type="STRING" id="1817863.A2Y62_08085"/>
<dbReference type="Proteomes" id="UP000178943">
    <property type="component" value="Unassembled WGS sequence"/>
</dbReference>
<organism evidence="2 3">
    <name type="scientific">Candidatus Fischerbacteria bacterium RBG_13_37_8</name>
    <dbReference type="NCBI Taxonomy" id="1817863"/>
    <lineage>
        <taxon>Bacteria</taxon>
        <taxon>Candidatus Fischeribacteriota</taxon>
    </lineage>
</organism>
<evidence type="ECO:0000313" key="2">
    <source>
        <dbReference type="EMBL" id="OGF67370.1"/>
    </source>
</evidence>
<accession>A0A1F5VVF3</accession>
<proteinExistence type="predicted"/>